<evidence type="ECO:0000313" key="3">
    <source>
        <dbReference type="Proteomes" id="UP001501456"/>
    </source>
</evidence>
<feature type="signal peptide" evidence="1">
    <location>
        <begin position="1"/>
        <end position="18"/>
    </location>
</feature>
<dbReference type="EMBL" id="BAABBI010000002">
    <property type="protein sequence ID" value="GAA3786600.1"/>
    <property type="molecule type" value="Genomic_DNA"/>
</dbReference>
<protein>
    <submittedName>
        <fullName evidence="2">Uncharacterized protein</fullName>
    </submittedName>
</protein>
<organism evidence="2 3">
    <name type="scientific">Corallibacter vietnamensis</name>
    <dbReference type="NCBI Taxonomy" id="904130"/>
    <lineage>
        <taxon>Bacteria</taxon>
        <taxon>Pseudomonadati</taxon>
        <taxon>Bacteroidota</taxon>
        <taxon>Flavobacteriia</taxon>
        <taxon>Flavobacteriales</taxon>
        <taxon>Flavobacteriaceae</taxon>
        <taxon>Corallibacter</taxon>
    </lineage>
</organism>
<dbReference type="RefSeq" id="WP_344729845.1">
    <property type="nucleotide sequence ID" value="NZ_BAABBI010000002.1"/>
</dbReference>
<keyword evidence="1" id="KW-0732">Signal</keyword>
<gene>
    <name evidence="2" type="ORF">GCM10022271_18950</name>
</gene>
<evidence type="ECO:0000313" key="2">
    <source>
        <dbReference type="EMBL" id="GAA3786600.1"/>
    </source>
</evidence>
<accession>A0ABP7H9S7</accession>
<evidence type="ECO:0000256" key="1">
    <source>
        <dbReference type="SAM" id="SignalP"/>
    </source>
</evidence>
<reference evidence="3" key="1">
    <citation type="journal article" date="2019" name="Int. J. Syst. Evol. Microbiol.">
        <title>The Global Catalogue of Microorganisms (GCM) 10K type strain sequencing project: providing services to taxonomists for standard genome sequencing and annotation.</title>
        <authorList>
            <consortium name="The Broad Institute Genomics Platform"/>
            <consortium name="The Broad Institute Genome Sequencing Center for Infectious Disease"/>
            <person name="Wu L."/>
            <person name="Ma J."/>
        </authorList>
    </citation>
    <scope>NUCLEOTIDE SEQUENCE [LARGE SCALE GENOMIC DNA]</scope>
    <source>
        <strain evidence="3">JCM 17525</strain>
    </source>
</reference>
<keyword evidence="3" id="KW-1185">Reference proteome</keyword>
<sequence length="296" mass="32162">MKKLYIALSLICCFSMQAQTPEKMNYQAVIRDAANELISNTNVSMQISILQGNASGNTVFTETHTPTTNQNGLISIEIGTGTIISGDITTINWADNTYFIKTETDPTGGTNYTITATSQLLSVPYALHAKTASTVSNPVLMEPYILGRSNQTDDGKFSYNGKTGWQAANEMCKDTYYNEPYARAFTAEQITQAIVIGNYSSNSNYDNVSFWVITSSAIKGDSFNASNSSGFNNSQNLSENAGDVSRGVRGTIVFNYTSIGNGGGTTIPRFFNVEQEVMNNQNLPCLCGTYKPAQQN</sequence>
<name>A0ABP7H9S7_9FLAO</name>
<feature type="chain" id="PRO_5045627938" evidence="1">
    <location>
        <begin position="19"/>
        <end position="296"/>
    </location>
</feature>
<comment type="caution">
    <text evidence="2">The sequence shown here is derived from an EMBL/GenBank/DDBJ whole genome shotgun (WGS) entry which is preliminary data.</text>
</comment>
<proteinExistence type="predicted"/>
<dbReference type="Proteomes" id="UP001501456">
    <property type="component" value="Unassembled WGS sequence"/>
</dbReference>